<dbReference type="AlphaFoldDB" id="A0AAD6ZBU0"/>
<proteinExistence type="predicted"/>
<evidence type="ECO:0000313" key="1">
    <source>
        <dbReference type="EMBL" id="KAJ7315364.1"/>
    </source>
</evidence>
<sequence length="236" mass="26798">MQWEMRFQQKFYDAFARMLEILPQAKPSKPAQPNSNSAKRGKPFWQARRLSLLSDVEDEDAYCQDPLVSFWNDIVRSATALTRLTIRSDHPVGAYPALSFRDTFLPLLASLTLYGFVLEPIVADSDVVAFILRHKGTLARLALHGCSIDGGEDGVFLRPWHALFEAEIDSLRNFLFVNDDAARESEFERDARFVYTRLDPGWGYMPWNEELATEGLDLPALESLQAVVKSRRLGAD</sequence>
<gene>
    <name evidence="1" type="ORF">DFH08DRAFT_1040043</name>
</gene>
<dbReference type="Proteomes" id="UP001218218">
    <property type="component" value="Unassembled WGS sequence"/>
</dbReference>
<dbReference type="EMBL" id="JARIHO010000062">
    <property type="protein sequence ID" value="KAJ7315364.1"/>
    <property type="molecule type" value="Genomic_DNA"/>
</dbReference>
<evidence type="ECO:0000313" key="2">
    <source>
        <dbReference type="Proteomes" id="UP001218218"/>
    </source>
</evidence>
<name>A0AAD6ZBU0_9AGAR</name>
<organism evidence="1 2">
    <name type="scientific">Mycena albidolilacea</name>
    <dbReference type="NCBI Taxonomy" id="1033008"/>
    <lineage>
        <taxon>Eukaryota</taxon>
        <taxon>Fungi</taxon>
        <taxon>Dikarya</taxon>
        <taxon>Basidiomycota</taxon>
        <taxon>Agaricomycotina</taxon>
        <taxon>Agaricomycetes</taxon>
        <taxon>Agaricomycetidae</taxon>
        <taxon>Agaricales</taxon>
        <taxon>Marasmiineae</taxon>
        <taxon>Mycenaceae</taxon>
        <taxon>Mycena</taxon>
    </lineage>
</organism>
<protein>
    <submittedName>
        <fullName evidence="1">Uncharacterized protein</fullName>
    </submittedName>
</protein>
<reference evidence="1" key="1">
    <citation type="submission" date="2023-03" db="EMBL/GenBank/DDBJ databases">
        <title>Massive genome expansion in bonnet fungi (Mycena s.s.) driven by repeated elements and novel gene families across ecological guilds.</title>
        <authorList>
            <consortium name="Lawrence Berkeley National Laboratory"/>
            <person name="Harder C.B."/>
            <person name="Miyauchi S."/>
            <person name="Viragh M."/>
            <person name="Kuo A."/>
            <person name="Thoen E."/>
            <person name="Andreopoulos B."/>
            <person name="Lu D."/>
            <person name="Skrede I."/>
            <person name="Drula E."/>
            <person name="Henrissat B."/>
            <person name="Morin E."/>
            <person name="Kohler A."/>
            <person name="Barry K."/>
            <person name="LaButti K."/>
            <person name="Morin E."/>
            <person name="Salamov A."/>
            <person name="Lipzen A."/>
            <person name="Mereny Z."/>
            <person name="Hegedus B."/>
            <person name="Baldrian P."/>
            <person name="Stursova M."/>
            <person name="Weitz H."/>
            <person name="Taylor A."/>
            <person name="Grigoriev I.V."/>
            <person name="Nagy L.G."/>
            <person name="Martin F."/>
            <person name="Kauserud H."/>
        </authorList>
    </citation>
    <scope>NUCLEOTIDE SEQUENCE</scope>
    <source>
        <strain evidence="1">CBHHK002</strain>
    </source>
</reference>
<accession>A0AAD6ZBU0</accession>
<comment type="caution">
    <text evidence="1">The sequence shown here is derived from an EMBL/GenBank/DDBJ whole genome shotgun (WGS) entry which is preliminary data.</text>
</comment>
<keyword evidence="2" id="KW-1185">Reference proteome</keyword>